<dbReference type="InterPro" id="IPR051994">
    <property type="entry name" value="WW_domain-binding"/>
</dbReference>
<dbReference type="EMBL" id="JAOPHQ010001482">
    <property type="protein sequence ID" value="KAK0150459.1"/>
    <property type="molecule type" value="Genomic_DNA"/>
</dbReference>
<dbReference type="PANTHER" id="PTHR16209">
    <property type="entry name" value="VESICULAR, OVEREXPRESSED IN CANCER, PROSURVIVAL PROTEIN 1"/>
    <property type="match status" value="1"/>
</dbReference>
<evidence type="ECO:0000256" key="1">
    <source>
        <dbReference type="SAM" id="MobiDB-lite"/>
    </source>
</evidence>
<feature type="transmembrane region" description="Helical" evidence="2">
    <location>
        <begin position="94"/>
        <end position="112"/>
    </location>
</feature>
<dbReference type="InterPro" id="IPR021684">
    <property type="entry name" value="WBP1-like"/>
</dbReference>
<sequence length="438" mass="47308">MTLVLNVVGSVSPTESSADRGFLVSYHIKKTCDGANTPVQAPAFDLESPDTALWLPTAPLSLLHCEGLNNQSYSCESGHCCGESRCCSYYYELWWFWLVWAIIIILSCCCICHHRRTKHRLQQQQRQHEINLMAYREANNYTPVPFYFRFLPNYLLPDYEEVVNRPPTPPPPYSALHTVSSTVPSSPLSGEQQEGHCHTVQSTPAVPVSDALCPRPSLEEADPGSVGFLPKLDNKSPHMAQDLGTITRSDGVLLDGLAGEGRASSEKWERGTGDPCKEPLLEDPGDLEGSAEEKRLLPTAGRRRQFTGDSGIEVCVCGGVGGGSSGAGVQEDGELKELESLLGCTEEEEAEGGGEFCESCGPCGHLSEDEEQAQDGPERVLAQDGPERVLDQEPSAEPQPTHQTTSSSSSSSSGSSNAPPMCALNEQEGPHHGTKPQG</sequence>
<dbReference type="Pfam" id="PF11669">
    <property type="entry name" value="WBP-1"/>
    <property type="match status" value="1"/>
</dbReference>
<proteinExistence type="predicted"/>
<feature type="region of interest" description="Disordered" evidence="1">
    <location>
        <begin position="345"/>
        <end position="438"/>
    </location>
</feature>
<name>A0AA47N2G0_MERPO</name>
<gene>
    <name evidence="3" type="primary">WBP1L_0</name>
    <name evidence="3" type="ORF">N1851_008440</name>
</gene>
<evidence type="ECO:0000313" key="3">
    <source>
        <dbReference type="EMBL" id="KAK0150459.1"/>
    </source>
</evidence>
<feature type="compositionally biased region" description="Basic and acidic residues" evidence="1">
    <location>
        <begin position="263"/>
        <end position="280"/>
    </location>
</feature>
<evidence type="ECO:0000313" key="4">
    <source>
        <dbReference type="Proteomes" id="UP001174136"/>
    </source>
</evidence>
<accession>A0AA47N2G0</accession>
<feature type="compositionally biased region" description="Acidic residues" evidence="1">
    <location>
        <begin position="281"/>
        <end position="290"/>
    </location>
</feature>
<dbReference type="AlphaFoldDB" id="A0AA47N2G0"/>
<keyword evidence="4" id="KW-1185">Reference proteome</keyword>
<keyword evidence="2" id="KW-1133">Transmembrane helix</keyword>
<protein>
    <submittedName>
        <fullName evidence="3">WW domain binding protein 1-like</fullName>
    </submittedName>
</protein>
<reference evidence="3" key="1">
    <citation type="journal article" date="2023" name="Front. Mar. Sci.">
        <title>A new Merluccius polli reference genome to investigate the effects of global change in West African waters.</title>
        <authorList>
            <person name="Mateo J.L."/>
            <person name="Blanco-Fernandez C."/>
            <person name="Garcia-Vazquez E."/>
            <person name="Machado-Schiaffino G."/>
        </authorList>
    </citation>
    <scope>NUCLEOTIDE SEQUENCE</scope>
    <source>
        <strain evidence="3">C29</strain>
        <tissue evidence="3">Fin</tissue>
    </source>
</reference>
<keyword evidence="2" id="KW-0812">Transmembrane</keyword>
<evidence type="ECO:0000256" key="2">
    <source>
        <dbReference type="SAM" id="Phobius"/>
    </source>
</evidence>
<feature type="region of interest" description="Disordered" evidence="1">
    <location>
        <begin position="260"/>
        <end position="291"/>
    </location>
</feature>
<keyword evidence="2" id="KW-0472">Membrane</keyword>
<dbReference type="Proteomes" id="UP001174136">
    <property type="component" value="Unassembled WGS sequence"/>
</dbReference>
<feature type="compositionally biased region" description="Low complexity" evidence="1">
    <location>
        <begin position="406"/>
        <end position="416"/>
    </location>
</feature>
<comment type="caution">
    <text evidence="3">The sequence shown here is derived from an EMBL/GenBank/DDBJ whole genome shotgun (WGS) entry which is preliminary data.</text>
</comment>
<organism evidence="3 4">
    <name type="scientific">Merluccius polli</name>
    <name type="common">Benguela hake</name>
    <name type="synonym">Merluccius cadenati</name>
    <dbReference type="NCBI Taxonomy" id="89951"/>
    <lineage>
        <taxon>Eukaryota</taxon>
        <taxon>Metazoa</taxon>
        <taxon>Chordata</taxon>
        <taxon>Craniata</taxon>
        <taxon>Vertebrata</taxon>
        <taxon>Euteleostomi</taxon>
        <taxon>Actinopterygii</taxon>
        <taxon>Neopterygii</taxon>
        <taxon>Teleostei</taxon>
        <taxon>Neoteleostei</taxon>
        <taxon>Acanthomorphata</taxon>
        <taxon>Zeiogadaria</taxon>
        <taxon>Gadariae</taxon>
        <taxon>Gadiformes</taxon>
        <taxon>Gadoidei</taxon>
        <taxon>Merlucciidae</taxon>
        <taxon>Merluccius</taxon>
    </lineage>
</organism>
<dbReference type="PANTHER" id="PTHR16209:SF4">
    <property type="entry name" value="WW DOMAIN BINDING PROTEIN 1-LIKE"/>
    <property type="match status" value="1"/>
</dbReference>